<organism evidence="1 2">
    <name type="scientific">Yersinia massiliensis</name>
    <dbReference type="NCBI Taxonomy" id="419257"/>
    <lineage>
        <taxon>Bacteria</taxon>
        <taxon>Pseudomonadati</taxon>
        <taxon>Pseudomonadota</taxon>
        <taxon>Gammaproteobacteria</taxon>
        <taxon>Enterobacterales</taxon>
        <taxon>Yersiniaceae</taxon>
        <taxon>Yersinia</taxon>
    </lineage>
</organism>
<dbReference type="EMBL" id="CP028487">
    <property type="protein sequence ID" value="AVX38704.1"/>
    <property type="molecule type" value="Genomic_DNA"/>
</dbReference>
<reference evidence="2" key="1">
    <citation type="journal article" date="2018" name="Genome Announc.">
        <title>First complete genome sequence of Yersinia massiliensis.</title>
        <authorList>
            <person name="Thomas M.C."/>
            <person name="Arling V."/>
            <person name="Goji N."/>
            <person name="Janzen T.W."/>
            <person name="Duceppe M.-O."/>
            <person name="Mathews A."/>
            <person name="Carrillo C."/>
            <person name="Amoako K."/>
        </authorList>
    </citation>
    <scope>NUCLEOTIDE SEQUENCE [LARGE SCALE GENOMIC DNA]</scope>
    <source>
        <strain evidence="2">GTA</strain>
    </source>
</reference>
<protein>
    <recommendedName>
        <fullName evidence="3">Host cell division inhibitor Icd-like protein</fullName>
    </recommendedName>
</protein>
<proteinExistence type="predicted"/>
<keyword evidence="2" id="KW-1185">Reference proteome</keyword>
<dbReference type="Proteomes" id="UP000240908">
    <property type="component" value="Chromosome"/>
</dbReference>
<name>A0ABM6UUH2_9GAMM</name>
<accession>A0ABM6UUH2</accession>
<gene>
    <name evidence="1" type="ORF">DA391_14100</name>
</gene>
<evidence type="ECO:0000313" key="1">
    <source>
        <dbReference type="EMBL" id="AVX38704.1"/>
    </source>
</evidence>
<dbReference type="NCBIfam" id="NF033153">
    <property type="entry name" value="phage_ICD_like"/>
    <property type="match status" value="1"/>
</dbReference>
<evidence type="ECO:0000313" key="2">
    <source>
        <dbReference type="Proteomes" id="UP000240908"/>
    </source>
</evidence>
<sequence>MMPITQAATLNRLSLSESDTNPVISGQLQKILQVTFGYLLTAPAISVLFKGGNSNAQNLNCETFGGTSKSNLHQSSEFNGDCYSAKYSAQQAPLKNGNSPSLPVRRNLLIKLNCAETGQLANSLILSKNAQSVCREIKGEQYSGSAEHYRYAGSVVIRNGCNNENQQVTGKEKGSAENTTLEMVPFLIHEENQRSPVLDCKINHDSSNLSYEVNQQPPTLDDGTNQHIRTCEIFVGHRVTVSKPIQPSGASLAFLRLRRLISPCKAATTNCEVLSPSSFTNSTSSITSCGTLACIFCDLALTLPVAITESSIIWWNTVYTKNKLIKWLKWNTVDAYSVFHLGALDAQEITKPGSALTLTGPLTTNDSLNIEAAMLNHTPTRFKFLFLAVHRSDLSAKPHRESVTAHSEQDARRSLAGQFVLSFAGRIPAQGVCNA</sequence>
<evidence type="ECO:0008006" key="3">
    <source>
        <dbReference type="Google" id="ProtNLM"/>
    </source>
</evidence>